<evidence type="ECO:0000313" key="3">
    <source>
        <dbReference type="Proteomes" id="UP000060787"/>
    </source>
</evidence>
<dbReference type="EMBL" id="CP011129">
    <property type="protein sequence ID" value="ALN80758.1"/>
    <property type="molecule type" value="Genomic_DNA"/>
</dbReference>
<dbReference type="PATRIC" id="fig|84531.8.peg.2639"/>
<gene>
    <name evidence="2" type="ORF">LA76x_2628</name>
</gene>
<dbReference type="AlphaFoldDB" id="A0A0S2FB90"/>
<keyword evidence="3" id="KW-1185">Reference proteome</keyword>
<accession>A0A0S2FB90</accession>
<dbReference type="KEGG" id="lab:LA76x_2628"/>
<sequence length="89" mass="9753">MRRTDEGPSTTATTSITVVRYELGRSAEWIGRVPYKKAAKYGQGRRYAERKPLRNEQSSGLESEPAASSDTMRSTAMTPTSPVRTSAIG</sequence>
<evidence type="ECO:0000313" key="2">
    <source>
        <dbReference type="EMBL" id="ALN80758.1"/>
    </source>
</evidence>
<proteinExistence type="predicted"/>
<dbReference type="Proteomes" id="UP000060787">
    <property type="component" value="Chromosome"/>
</dbReference>
<feature type="region of interest" description="Disordered" evidence="1">
    <location>
        <begin position="39"/>
        <end position="89"/>
    </location>
</feature>
<feature type="compositionally biased region" description="Polar residues" evidence="1">
    <location>
        <begin position="55"/>
        <end position="89"/>
    </location>
</feature>
<reference evidence="2 3" key="1">
    <citation type="journal article" date="2015" name="BMC Genomics">
        <title>Comparative genomics and metabolic profiling of the genus Lysobacter.</title>
        <authorList>
            <person name="de Bruijn I."/>
            <person name="Cheng X."/>
            <person name="de Jager V."/>
            <person name="Exposito R.G."/>
            <person name="Watrous J."/>
            <person name="Patel N."/>
            <person name="Postma J."/>
            <person name="Dorrestein P.C."/>
            <person name="Kobayashi D."/>
            <person name="Raaijmakers J.M."/>
        </authorList>
    </citation>
    <scope>NUCLEOTIDE SEQUENCE [LARGE SCALE GENOMIC DNA]</scope>
    <source>
        <strain evidence="2 3">76</strain>
    </source>
</reference>
<protein>
    <submittedName>
        <fullName evidence="2">Uncharacterized protein</fullName>
    </submittedName>
</protein>
<evidence type="ECO:0000256" key="1">
    <source>
        <dbReference type="SAM" id="MobiDB-lite"/>
    </source>
</evidence>
<name>A0A0S2FB90_LYSAN</name>
<organism evidence="2 3">
    <name type="scientific">Lysobacter antibioticus</name>
    <dbReference type="NCBI Taxonomy" id="84531"/>
    <lineage>
        <taxon>Bacteria</taxon>
        <taxon>Pseudomonadati</taxon>
        <taxon>Pseudomonadota</taxon>
        <taxon>Gammaproteobacteria</taxon>
        <taxon>Lysobacterales</taxon>
        <taxon>Lysobacteraceae</taxon>
        <taxon>Lysobacter</taxon>
    </lineage>
</organism>